<dbReference type="Proteomes" id="UP000502415">
    <property type="component" value="Chromosome"/>
</dbReference>
<dbReference type="RefSeq" id="WP_170205125.1">
    <property type="nucleotide sequence ID" value="NZ_CP051685.1"/>
</dbReference>
<gene>
    <name evidence="2" type="ORF">HH212_26165</name>
</gene>
<proteinExistence type="predicted"/>
<keyword evidence="3" id="KW-1185">Reference proteome</keyword>
<evidence type="ECO:0000313" key="2">
    <source>
        <dbReference type="EMBL" id="QJE03044.1"/>
    </source>
</evidence>
<evidence type="ECO:0000256" key="1">
    <source>
        <dbReference type="SAM" id="MobiDB-lite"/>
    </source>
</evidence>
<dbReference type="EMBL" id="CP051685">
    <property type="protein sequence ID" value="QJE03044.1"/>
    <property type="molecule type" value="Genomic_DNA"/>
</dbReference>
<accession>A0A7Z2W1L6</accession>
<evidence type="ECO:0000313" key="3">
    <source>
        <dbReference type="Proteomes" id="UP000502415"/>
    </source>
</evidence>
<feature type="region of interest" description="Disordered" evidence="1">
    <location>
        <begin position="1"/>
        <end position="59"/>
    </location>
</feature>
<protein>
    <submittedName>
        <fullName evidence="2">Uncharacterized protein</fullName>
    </submittedName>
</protein>
<organism evidence="2 3">
    <name type="scientific">Massilia forsythiae</name>
    <dbReference type="NCBI Taxonomy" id="2728020"/>
    <lineage>
        <taxon>Bacteria</taxon>
        <taxon>Pseudomonadati</taxon>
        <taxon>Pseudomonadota</taxon>
        <taxon>Betaproteobacteria</taxon>
        <taxon>Burkholderiales</taxon>
        <taxon>Oxalobacteraceae</taxon>
        <taxon>Telluria group</taxon>
        <taxon>Massilia</taxon>
    </lineage>
</organism>
<dbReference type="KEGG" id="mfy:HH212_26165"/>
<reference evidence="2 3" key="1">
    <citation type="submission" date="2020-04" db="EMBL/GenBank/DDBJ databases">
        <title>Genome sequencing of novel species.</title>
        <authorList>
            <person name="Heo J."/>
            <person name="Kim S.-J."/>
            <person name="Kim J.-S."/>
            <person name="Hong S.-B."/>
            <person name="Kwon S.-W."/>
        </authorList>
    </citation>
    <scope>NUCLEOTIDE SEQUENCE [LARGE SCALE GENOMIC DNA]</scope>
    <source>
        <strain evidence="2 3">GN2-R2</strain>
    </source>
</reference>
<name>A0A7Z2W1L6_9BURK</name>
<sequence length="59" mass="6317">MNDEHEGLGGSYTLDPKTGKRTLVARTTPPDEAEEQTEKPAAAGFFSPEQPAEPTNATE</sequence>
<dbReference type="AlphaFoldDB" id="A0A7Z2W1L6"/>